<reference evidence="2" key="1">
    <citation type="journal article" date="2020" name="Stud. Mycol.">
        <title>101 Dothideomycetes genomes: a test case for predicting lifestyles and emergence of pathogens.</title>
        <authorList>
            <person name="Haridas S."/>
            <person name="Albert R."/>
            <person name="Binder M."/>
            <person name="Bloem J."/>
            <person name="Labutti K."/>
            <person name="Salamov A."/>
            <person name="Andreopoulos B."/>
            <person name="Baker S."/>
            <person name="Barry K."/>
            <person name="Bills G."/>
            <person name="Bluhm B."/>
            <person name="Cannon C."/>
            <person name="Castanera R."/>
            <person name="Culley D."/>
            <person name="Daum C."/>
            <person name="Ezra D."/>
            <person name="Gonzalez J."/>
            <person name="Henrissat B."/>
            <person name="Kuo A."/>
            <person name="Liang C."/>
            <person name="Lipzen A."/>
            <person name="Lutzoni F."/>
            <person name="Magnuson J."/>
            <person name="Mondo S."/>
            <person name="Nolan M."/>
            <person name="Ohm R."/>
            <person name="Pangilinan J."/>
            <person name="Park H.-J."/>
            <person name="Ramirez L."/>
            <person name="Alfaro M."/>
            <person name="Sun H."/>
            <person name="Tritt A."/>
            <person name="Yoshinaga Y."/>
            <person name="Zwiers L.-H."/>
            <person name="Turgeon B."/>
            <person name="Goodwin S."/>
            <person name="Spatafora J."/>
            <person name="Crous P."/>
            <person name="Grigoriev I."/>
        </authorList>
    </citation>
    <scope>NUCLEOTIDE SEQUENCE</scope>
    <source>
        <strain evidence="2">CBS 113389</strain>
    </source>
</reference>
<protein>
    <recommendedName>
        <fullName evidence="1">Tautomerase cis-CaaD-like domain-containing protein</fullName>
    </recommendedName>
</protein>
<sequence length="192" mass="20705">MPIYEIQHAIPLSISQKDELAAAITTLHSTTFTTPKLFVQVFYTDVSTRDVYIGGVARSGNHIKGQVRSGASRSQAEWNTLCVEMARAWDKVCGVPLPTRKGGKEQGDTKLHSVTLMGGMVAGLEVGFVLPSAGGDVDWIRENMAAFRKRADEGDEDMKGLVADVEARGLLVDEGKSAVQRLEEALGWGDAA</sequence>
<dbReference type="EMBL" id="MU001635">
    <property type="protein sequence ID" value="KAF2482911.1"/>
    <property type="molecule type" value="Genomic_DNA"/>
</dbReference>
<dbReference type="InterPro" id="IPR028116">
    <property type="entry name" value="Cis-CaaD-like"/>
</dbReference>
<evidence type="ECO:0000313" key="3">
    <source>
        <dbReference type="Proteomes" id="UP000799767"/>
    </source>
</evidence>
<name>A0A6A6PTA3_9PEZI</name>
<dbReference type="AlphaFoldDB" id="A0A6A6PTA3"/>
<keyword evidence="3" id="KW-1185">Reference proteome</keyword>
<evidence type="ECO:0000313" key="2">
    <source>
        <dbReference type="EMBL" id="KAF2482911.1"/>
    </source>
</evidence>
<dbReference type="Pfam" id="PF14832">
    <property type="entry name" value="Tautomerase_3"/>
    <property type="match status" value="1"/>
</dbReference>
<dbReference type="RefSeq" id="XP_033589481.1">
    <property type="nucleotide sequence ID" value="XM_033731076.1"/>
</dbReference>
<feature type="domain" description="Tautomerase cis-CaaD-like" evidence="1">
    <location>
        <begin position="1"/>
        <end position="92"/>
    </location>
</feature>
<dbReference type="InterPro" id="IPR014347">
    <property type="entry name" value="Tautomerase/MIF_sf"/>
</dbReference>
<gene>
    <name evidence="2" type="ORF">BDY17DRAFT_250560</name>
</gene>
<accession>A0A6A6PTA3</accession>
<organism evidence="2 3">
    <name type="scientific">Neohortaea acidophila</name>
    <dbReference type="NCBI Taxonomy" id="245834"/>
    <lineage>
        <taxon>Eukaryota</taxon>
        <taxon>Fungi</taxon>
        <taxon>Dikarya</taxon>
        <taxon>Ascomycota</taxon>
        <taxon>Pezizomycotina</taxon>
        <taxon>Dothideomycetes</taxon>
        <taxon>Dothideomycetidae</taxon>
        <taxon>Mycosphaerellales</taxon>
        <taxon>Teratosphaeriaceae</taxon>
        <taxon>Neohortaea</taxon>
    </lineage>
</organism>
<dbReference type="Proteomes" id="UP000799767">
    <property type="component" value="Unassembled WGS sequence"/>
</dbReference>
<dbReference type="Gene3D" id="3.30.429.10">
    <property type="entry name" value="Macrophage Migration Inhibitory Factor"/>
    <property type="match status" value="1"/>
</dbReference>
<proteinExistence type="predicted"/>
<evidence type="ECO:0000259" key="1">
    <source>
        <dbReference type="Pfam" id="PF14832"/>
    </source>
</evidence>
<dbReference type="SUPFAM" id="SSF55331">
    <property type="entry name" value="Tautomerase/MIF"/>
    <property type="match status" value="1"/>
</dbReference>
<dbReference type="GeneID" id="54472078"/>
<dbReference type="OrthoDB" id="9981319at2759"/>